<dbReference type="InterPro" id="IPR011047">
    <property type="entry name" value="Quinoprotein_ADH-like_sf"/>
</dbReference>
<evidence type="ECO:0000313" key="1">
    <source>
        <dbReference type="EMBL" id="VEH69104.1"/>
    </source>
</evidence>
<dbReference type="SUPFAM" id="SSF50998">
    <property type="entry name" value="Quinoprotein alcohol dehydrogenase-like"/>
    <property type="match status" value="1"/>
</dbReference>
<dbReference type="GeneID" id="64405864"/>
<name>A0A448MVF4_9ACTN</name>
<protein>
    <submittedName>
        <fullName evidence="1">Uncharacterized protein</fullName>
    </submittedName>
</protein>
<sequence length="394" mass="42058">MSRHRIFHRTVVSSLLWTLLLGVGACSPFEPRAGVNDAGDVSDLLTVSRSGDADLVLSPGDKVVGKPHSQGTASNPLILLDSVRPGAHIFHEQPEFTLKTTTIVSLNPADGSVRWARRADTRIDEVRYSPDMRYMAFVLHPDELSRGDGTESVDHSVEAQRMKISVLDTATGREVRSAELPGVNILGFELTDTKLVVETSRGHAPAEDGTINVFSLDDALDFLPSTFPTDQWLVGATSDSVLLSPRKTGGGCMTLTRAGTGGEALGVVPCVHGVKPGGWVIRFTNPRTAAEALAQEETSTSDVLALPRELFNVTTGAVIDVTGMSVDHVDLPDGPGLLLQTVATTGEGKTTSTPAAWLSATPDSTQARTDDMTRLLLTPERISRKTVRMGEGET</sequence>
<dbReference type="PROSITE" id="PS51257">
    <property type="entry name" value="PROKAR_LIPOPROTEIN"/>
    <property type="match status" value="1"/>
</dbReference>
<evidence type="ECO:0000313" key="2">
    <source>
        <dbReference type="Proteomes" id="UP000273044"/>
    </source>
</evidence>
<proteinExistence type="predicted"/>
<gene>
    <name evidence="1" type="ORF">NCTC12967_00368</name>
</gene>
<reference evidence="1 2" key="1">
    <citation type="submission" date="2018-12" db="EMBL/GenBank/DDBJ databases">
        <authorList>
            <consortium name="Pathogen Informatics"/>
        </authorList>
    </citation>
    <scope>NUCLEOTIDE SEQUENCE [LARGE SCALE GENOMIC DNA]</scope>
    <source>
        <strain evidence="1 2">NCTC12967</strain>
    </source>
</reference>
<dbReference type="RefSeq" id="WP_061787240.1">
    <property type="nucleotide sequence ID" value="NZ_CAUVFX010000002.1"/>
</dbReference>
<dbReference type="Proteomes" id="UP000273044">
    <property type="component" value="Chromosome"/>
</dbReference>
<keyword evidence="2" id="KW-1185">Reference proteome</keyword>
<dbReference type="EMBL" id="LR134406">
    <property type="protein sequence ID" value="VEH69104.1"/>
    <property type="molecule type" value="Genomic_DNA"/>
</dbReference>
<organism evidence="1 2">
    <name type="scientific">Arachnia propionica</name>
    <dbReference type="NCBI Taxonomy" id="1750"/>
    <lineage>
        <taxon>Bacteria</taxon>
        <taxon>Bacillati</taxon>
        <taxon>Actinomycetota</taxon>
        <taxon>Actinomycetes</taxon>
        <taxon>Propionibacteriales</taxon>
        <taxon>Propionibacteriaceae</taxon>
        <taxon>Arachnia</taxon>
    </lineage>
</organism>
<dbReference type="AlphaFoldDB" id="A0A448MVF4"/>
<accession>A0A448MVF4</accession>